<dbReference type="Pfam" id="PF02580">
    <property type="entry name" value="Tyr_Deacylase"/>
    <property type="match status" value="1"/>
</dbReference>
<comment type="similarity">
    <text evidence="1 2">Belongs to the DTD family.</text>
</comment>
<comment type="catalytic activity">
    <reaction evidence="2">
        <text>a D-aminoacyl-tRNA + H2O = a tRNA + a D-alpha-amino acid + H(+)</text>
        <dbReference type="Rhea" id="RHEA:13953"/>
        <dbReference type="Rhea" id="RHEA-COMP:10123"/>
        <dbReference type="Rhea" id="RHEA-COMP:10124"/>
        <dbReference type="ChEBI" id="CHEBI:15377"/>
        <dbReference type="ChEBI" id="CHEBI:15378"/>
        <dbReference type="ChEBI" id="CHEBI:59871"/>
        <dbReference type="ChEBI" id="CHEBI:78442"/>
        <dbReference type="ChEBI" id="CHEBI:79333"/>
        <dbReference type="EC" id="3.1.1.96"/>
    </reaction>
</comment>
<comment type="function">
    <text evidence="2">An aminoacyl-tRNA editing enzyme that deacylates mischarged D-aminoacyl-tRNAs. Also deacylates mischarged glycyl-tRNA(Ala), protecting cells against glycine mischarging by AlaRS. Acts via tRNA-based rather than protein-based catalysis; rejects L-amino acids rather than detecting D-amino acids in the active site. By recycling D-aminoacyl-tRNA to D-amino acids and free tRNA molecules, this enzyme counteracts the toxicity associated with the formation of D-aminoacyl-tRNA entities in vivo and helps enforce protein L-homochirality.</text>
</comment>
<dbReference type="Proteomes" id="UP001501231">
    <property type="component" value="Unassembled WGS sequence"/>
</dbReference>
<accession>A0ABN3JEJ0</accession>
<comment type="catalytic activity">
    <reaction evidence="2">
        <text>glycyl-tRNA(Ala) + H2O = tRNA(Ala) + glycine + H(+)</text>
        <dbReference type="Rhea" id="RHEA:53744"/>
        <dbReference type="Rhea" id="RHEA-COMP:9657"/>
        <dbReference type="Rhea" id="RHEA-COMP:13640"/>
        <dbReference type="ChEBI" id="CHEBI:15377"/>
        <dbReference type="ChEBI" id="CHEBI:15378"/>
        <dbReference type="ChEBI" id="CHEBI:57305"/>
        <dbReference type="ChEBI" id="CHEBI:78442"/>
        <dbReference type="ChEBI" id="CHEBI:78522"/>
    </reaction>
</comment>
<comment type="subunit">
    <text evidence="2">Homodimer.</text>
</comment>
<comment type="domain">
    <text evidence="2">A Gly-cisPro motif from one monomer fits into the active site of the other monomer to allow specific chiral rejection of L-amino acids.</text>
</comment>
<dbReference type="PANTHER" id="PTHR10472">
    <property type="entry name" value="D-TYROSYL-TRNA TYR DEACYLASE"/>
    <property type="match status" value="1"/>
</dbReference>
<dbReference type="SUPFAM" id="SSF69500">
    <property type="entry name" value="DTD-like"/>
    <property type="match status" value="1"/>
</dbReference>
<comment type="caution">
    <text evidence="3">The sequence shown here is derived from an EMBL/GenBank/DDBJ whole genome shotgun (WGS) entry which is preliminary data.</text>
</comment>
<sequence length="177" mass="18318">MTGSAGTSAFADSAPVGATVMSVVAPMQAECMVMRAVVQRVSEAGVTVEGRVVGEIEGPGLLVLVGVTHADTPAQARRLAAKLWGLRILQDERSCSDLNAPLLVISQFTLYGDARKGRRPSWIAAAPGEVAEPLVDAVVAELRALGAKVETGVFGADMKVALVNDGPITLILEIDGV</sequence>
<reference evidence="4" key="1">
    <citation type="journal article" date="2019" name="Int. J. Syst. Evol. Microbiol.">
        <title>The Global Catalogue of Microorganisms (GCM) 10K type strain sequencing project: providing services to taxonomists for standard genome sequencing and annotation.</title>
        <authorList>
            <consortium name="The Broad Institute Genomics Platform"/>
            <consortium name="The Broad Institute Genome Sequencing Center for Infectious Disease"/>
            <person name="Wu L."/>
            <person name="Ma J."/>
        </authorList>
    </citation>
    <scope>NUCLEOTIDE SEQUENCE [LARGE SCALE GENOMIC DNA]</scope>
    <source>
        <strain evidence="4">JCM 3325</strain>
    </source>
</reference>
<dbReference type="CDD" id="cd00563">
    <property type="entry name" value="Dtyr_deacylase"/>
    <property type="match status" value="1"/>
</dbReference>
<dbReference type="PANTHER" id="PTHR10472:SF5">
    <property type="entry name" value="D-AMINOACYL-TRNA DEACYLASE 1"/>
    <property type="match status" value="1"/>
</dbReference>
<evidence type="ECO:0000313" key="4">
    <source>
        <dbReference type="Proteomes" id="UP001501231"/>
    </source>
</evidence>
<comment type="subcellular location">
    <subcellularLocation>
        <location evidence="2">Cytoplasm</location>
    </subcellularLocation>
</comment>
<dbReference type="HAMAP" id="MF_00518">
    <property type="entry name" value="Deacylase_Dtd"/>
    <property type="match status" value="1"/>
</dbReference>
<keyword evidence="2" id="KW-0820">tRNA-binding</keyword>
<keyword evidence="2" id="KW-0378">Hydrolase</keyword>
<dbReference type="EC" id="3.1.1.-" evidence="2"/>
<evidence type="ECO:0000256" key="1">
    <source>
        <dbReference type="ARBA" id="ARBA00009673"/>
    </source>
</evidence>
<organism evidence="3 4">
    <name type="scientific">Actinomadura vinacea</name>
    <dbReference type="NCBI Taxonomy" id="115336"/>
    <lineage>
        <taxon>Bacteria</taxon>
        <taxon>Bacillati</taxon>
        <taxon>Actinomycetota</taxon>
        <taxon>Actinomycetes</taxon>
        <taxon>Streptosporangiales</taxon>
        <taxon>Thermomonosporaceae</taxon>
        <taxon>Actinomadura</taxon>
    </lineage>
</organism>
<keyword evidence="4" id="KW-1185">Reference proteome</keyword>
<keyword evidence="2" id="KW-0694">RNA-binding</keyword>
<dbReference type="Gene3D" id="3.50.80.10">
    <property type="entry name" value="D-tyrosyl-tRNA(Tyr) deacylase"/>
    <property type="match status" value="1"/>
</dbReference>
<evidence type="ECO:0000256" key="2">
    <source>
        <dbReference type="HAMAP-Rule" id="MF_00518"/>
    </source>
</evidence>
<protein>
    <recommendedName>
        <fullName evidence="2">D-aminoacyl-tRNA deacylase</fullName>
        <shortName evidence="2">DTD</shortName>
        <ecNumber evidence="2">3.1.1.96</ecNumber>
    </recommendedName>
    <alternativeName>
        <fullName evidence="2">Gly-tRNA(Ala) deacylase</fullName>
        <ecNumber evidence="2">3.1.1.-</ecNumber>
    </alternativeName>
</protein>
<dbReference type="EC" id="3.1.1.96" evidence="2"/>
<name>A0ABN3JEJ0_9ACTN</name>
<evidence type="ECO:0000313" key="3">
    <source>
        <dbReference type="EMBL" id="GAA2426607.1"/>
    </source>
</evidence>
<dbReference type="InterPro" id="IPR023509">
    <property type="entry name" value="DTD-like_sf"/>
</dbReference>
<dbReference type="EMBL" id="BAAARW010000016">
    <property type="protein sequence ID" value="GAA2426607.1"/>
    <property type="molecule type" value="Genomic_DNA"/>
</dbReference>
<dbReference type="InterPro" id="IPR003732">
    <property type="entry name" value="Daa-tRNA_deacyls_DTD"/>
</dbReference>
<dbReference type="NCBIfam" id="TIGR00256">
    <property type="entry name" value="D-aminoacyl-tRNA deacylase"/>
    <property type="match status" value="1"/>
</dbReference>
<proteinExistence type="inferred from homology"/>
<gene>
    <name evidence="2 3" type="primary">dtd</name>
    <name evidence="3" type="ORF">GCM10010191_43920</name>
</gene>
<keyword evidence="2" id="KW-0963">Cytoplasm</keyword>
<feature type="short sequence motif" description="Gly-cisPro motif, important for rejection of L-amino acids" evidence="2">
    <location>
        <begin position="166"/>
        <end position="167"/>
    </location>
</feature>